<dbReference type="Pfam" id="PF07992">
    <property type="entry name" value="Pyr_redox_2"/>
    <property type="match status" value="1"/>
</dbReference>
<dbReference type="RefSeq" id="WP_128996111.1">
    <property type="nucleotide sequence ID" value="NZ_PDKN01000004.1"/>
</dbReference>
<dbReference type="GO" id="GO:0050660">
    <property type="term" value="F:flavin adenine dinucleotide binding"/>
    <property type="evidence" value="ECO:0007669"/>
    <property type="project" value="InterPro"/>
</dbReference>
<dbReference type="InterPro" id="IPR015323">
    <property type="entry name" value="FlavoCytC_S_DH_flav-bd"/>
</dbReference>
<dbReference type="OrthoDB" id="9802771at2"/>
<dbReference type="InterPro" id="IPR036188">
    <property type="entry name" value="FAD/NAD-bd_sf"/>
</dbReference>
<accession>A0A4V1LNX5</accession>
<evidence type="ECO:0000256" key="2">
    <source>
        <dbReference type="ARBA" id="ARBA00022827"/>
    </source>
</evidence>
<dbReference type="InterPro" id="IPR052541">
    <property type="entry name" value="SQRD"/>
</dbReference>
<protein>
    <recommendedName>
        <fullName evidence="9">NAD(P)/FAD-dependent oxidoreductase</fullName>
    </recommendedName>
</protein>
<dbReference type="Gene3D" id="3.50.50.60">
    <property type="entry name" value="FAD/NAD(P)-binding domain"/>
    <property type="match status" value="2"/>
</dbReference>
<name>A0A4V1LNX5_9BACT</name>
<organism evidence="7 8">
    <name type="scientific">Candidatus Marinarcus aquaticus</name>
    <dbReference type="NCBI Taxonomy" id="2044504"/>
    <lineage>
        <taxon>Bacteria</taxon>
        <taxon>Pseudomonadati</taxon>
        <taxon>Campylobacterota</taxon>
        <taxon>Epsilonproteobacteria</taxon>
        <taxon>Campylobacterales</taxon>
        <taxon>Arcobacteraceae</taxon>
        <taxon>Candidatus Marinarcus</taxon>
    </lineage>
</organism>
<dbReference type="EMBL" id="PDKN01000004">
    <property type="protein sequence ID" value="RXJ57540.1"/>
    <property type="molecule type" value="Genomic_DNA"/>
</dbReference>
<evidence type="ECO:0000259" key="5">
    <source>
        <dbReference type="Pfam" id="PF09242"/>
    </source>
</evidence>
<keyword evidence="3" id="KW-0732">Signal</keyword>
<feature type="signal peptide" evidence="3">
    <location>
        <begin position="1"/>
        <end position="24"/>
    </location>
</feature>
<evidence type="ECO:0000256" key="3">
    <source>
        <dbReference type="SAM" id="SignalP"/>
    </source>
</evidence>
<dbReference type="InterPro" id="IPR049386">
    <property type="entry name" value="FCSD_central"/>
</dbReference>
<dbReference type="InterPro" id="IPR037092">
    <property type="entry name" value="FlavoCytC_S_DH_flav-bd_sf"/>
</dbReference>
<dbReference type="InterPro" id="IPR023753">
    <property type="entry name" value="FAD/NAD-binding_dom"/>
</dbReference>
<dbReference type="InterPro" id="IPR016156">
    <property type="entry name" value="FAD/NAD-linked_Rdtase_dimer_sf"/>
</dbReference>
<evidence type="ECO:0000313" key="8">
    <source>
        <dbReference type="Proteomes" id="UP000290657"/>
    </source>
</evidence>
<dbReference type="Gene3D" id="3.90.760.10">
    <property type="entry name" value="Flavocytochrome c sulphide dehydrogenase, flavin-binding domain"/>
    <property type="match status" value="1"/>
</dbReference>
<comment type="caution">
    <text evidence="7">The sequence shown here is derived from an EMBL/GenBank/DDBJ whole genome shotgun (WGS) entry which is preliminary data.</text>
</comment>
<dbReference type="GO" id="GO:0016491">
    <property type="term" value="F:oxidoreductase activity"/>
    <property type="evidence" value="ECO:0007669"/>
    <property type="project" value="InterPro"/>
</dbReference>
<evidence type="ECO:0000259" key="6">
    <source>
        <dbReference type="Pfam" id="PF21706"/>
    </source>
</evidence>
<feature type="domain" description="FAD/NAD(P)-binding" evidence="4">
    <location>
        <begin position="33"/>
        <end position="137"/>
    </location>
</feature>
<keyword evidence="1" id="KW-0285">Flavoprotein</keyword>
<evidence type="ECO:0008006" key="9">
    <source>
        <dbReference type="Google" id="ProtNLM"/>
    </source>
</evidence>
<feature type="domain" description="Sulfide dehydrogenase [flavocytochrome c] flavoprotein chain central" evidence="6">
    <location>
        <begin position="172"/>
        <end position="270"/>
    </location>
</feature>
<evidence type="ECO:0000259" key="4">
    <source>
        <dbReference type="Pfam" id="PF07992"/>
    </source>
</evidence>
<dbReference type="PANTHER" id="PTHR43755:SF1">
    <property type="entry name" value="FAD-DEPENDENT PYRIDINE NUCLEOTIDE-DISULPHIDE OXIDOREDUCTASE"/>
    <property type="match status" value="1"/>
</dbReference>
<keyword evidence="2" id="KW-0274">FAD</keyword>
<keyword evidence="8" id="KW-1185">Reference proteome</keyword>
<dbReference type="Pfam" id="PF21706">
    <property type="entry name" value="FCSD_central"/>
    <property type="match status" value="1"/>
</dbReference>
<dbReference type="Proteomes" id="UP000290657">
    <property type="component" value="Unassembled WGS sequence"/>
</dbReference>
<sequence length="428" mass="48860">MQRRDFLRYSLFSAALLFPLSNFARFQKSMQPKIVICGGGYAGLSVAHYLKELNNYLDITIIEKNRRFVSCPFSNAYLGEVQDITLSSLTFSYKDAIKKNKCRFINEEIYEINRDKKEVYTKYQNISYDILIMAVGIDYNYEALFNNEKTIKEVMSKAPAGLKPPFEHEQLKGMIETFTKGNFIITVPNGSYKCPPAPYERACMIAHYFQTHGIEGKVIILDPREQPAAKPKQFLEVFNTLYKNTIEYHGLTNLKDINFKIKEVYVESFDKKNFDYVDKTVPFEQANIIPPNKANELIKQAKLELNDHGFAKLKPPTFQSSIDDDVYILGDAQGEYPFPKSAQMANSCALNVANEIVSRLYNLPYSLKENMPGNICYSLVSDTKAVSIMHTYTYDKKPTVSSFVSAIDEGTALSAKNWYEGLTAELFK</sequence>
<dbReference type="SUPFAM" id="SSF51905">
    <property type="entry name" value="FAD/NAD(P)-binding domain"/>
    <property type="match status" value="2"/>
</dbReference>
<feature type="domain" description="Flavocytochrome c sulphide dehydrogenase flavin-binding" evidence="5">
    <location>
        <begin position="374"/>
        <end position="427"/>
    </location>
</feature>
<gene>
    <name evidence="7" type="ORF">CRV04_06935</name>
</gene>
<dbReference type="SUPFAM" id="SSF55424">
    <property type="entry name" value="FAD/NAD-linked reductases, dimerisation (C-terminal) domain"/>
    <property type="match status" value="1"/>
</dbReference>
<dbReference type="Pfam" id="PF09242">
    <property type="entry name" value="FCSD-flav_bind"/>
    <property type="match status" value="1"/>
</dbReference>
<proteinExistence type="predicted"/>
<dbReference type="PANTHER" id="PTHR43755">
    <property type="match status" value="1"/>
</dbReference>
<evidence type="ECO:0000313" key="7">
    <source>
        <dbReference type="EMBL" id="RXJ57540.1"/>
    </source>
</evidence>
<reference evidence="7 8" key="1">
    <citation type="submission" date="2017-10" db="EMBL/GenBank/DDBJ databases">
        <title>Genomics of the genus Arcobacter.</title>
        <authorList>
            <person name="Perez-Cataluna A."/>
            <person name="Figueras M.J."/>
        </authorList>
    </citation>
    <scope>NUCLEOTIDE SEQUENCE [LARGE SCALE GENOMIC DNA]</scope>
    <source>
        <strain evidence="7 8">CECT 8987</strain>
    </source>
</reference>
<feature type="chain" id="PRO_5020797258" description="NAD(P)/FAD-dependent oxidoreductase" evidence="3">
    <location>
        <begin position="25"/>
        <end position="428"/>
    </location>
</feature>
<dbReference type="AlphaFoldDB" id="A0A4V1LNX5"/>
<evidence type="ECO:0000256" key="1">
    <source>
        <dbReference type="ARBA" id="ARBA00022630"/>
    </source>
</evidence>